<dbReference type="AlphaFoldDB" id="H6LIX4"/>
<accession>H6LIX4</accession>
<protein>
    <recommendedName>
        <fullName evidence="1">IrrE N-terminal-like domain-containing protein</fullName>
    </recommendedName>
</protein>
<dbReference type="STRING" id="931626.Awo_c31350"/>
<dbReference type="Proteomes" id="UP000007177">
    <property type="component" value="Chromosome"/>
</dbReference>
<proteinExistence type="predicted"/>
<reference evidence="2 3" key="2">
    <citation type="journal article" date="2012" name="PLoS ONE">
        <title>An ancient pathway combining carbon dioxide fixation with the generation and utilization of a sodium ion gradient for ATP synthesis.</title>
        <authorList>
            <person name="Poehlein A."/>
            <person name="Schmidt S."/>
            <person name="Kaster A.K."/>
            <person name="Goenrich M."/>
            <person name="Vollmers J."/>
            <person name="Thurmer A."/>
            <person name="Bertsch J."/>
            <person name="Schuchmann K."/>
            <person name="Voigt B."/>
            <person name="Hecker M."/>
            <person name="Daniel R."/>
            <person name="Thauer R.K."/>
            <person name="Gottschalk G."/>
            <person name="Muller V."/>
        </authorList>
    </citation>
    <scope>NUCLEOTIDE SEQUENCE [LARGE SCALE GENOMIC DNA]</scope>
    <source>
        <strain evidence="3">ATCC 29683 / DSM 1030 / JCM 2381 / KCTC 1655 / WB1</strain>
    </source>
</reference>
<dbReference type="HOGENOM" id="CLU_1763974_0_0_9"/>
<dbReference type="KEGG" id="awo:Awo_c31350"/>
<dbReference type="Gene3D" id="1.10.10.2910">
    <property type="match status" value="1"/>
</dbReference>
<dbReference type="EMBL" id="CP002987">
    <property type="protein sequence ID" value="AFA49863.1"/>
    <property type="molecule type" value="Genomic_DNA"/>
</dbReference>
<reference evidence="3" key="1">
    <citation type="submission" date="2011-07" db="EMBL/GenBank/DDBJ databases">
        <title>Complete genome sequence of Acetobacterium woodii.</title>
        <authorList>
            <person name="Poehlein A."/>
            <person name="Schmidt S."/>
            <person name="Kaster A.-K."/>
            <person name="Goenrich M."/>
            <person name="Vollmers J."/>
            <person name="Thuermer A."/>
            <person name="Gottschalk G."/>
            <person name="Thauer R.K."/>
            <person name="Daniel R."/>
            <person name="Mueller V."/>
        </authorList>
    </citation>
    <scope>NUCLEOTIDE SEQUENCE [LARGE SCALE GENOMIC DNA]</scope>
    <source>
        <strain evidence="3">ATCC 29683 / DSM 1030 / JCM 2381 / KCTC 1655 / WB1</strain>
    </source>
</reference>
<evidence type="ECO:0000313" key="3">
    <source>
        <dbReference type="Proteomes" id="UP000007177"/>
    </source>
</evidence>
<dbReference type="RefSeq" id="WP_014357460.1">
    <property type="nucleotide sequence ID" value="NC_016894.1"/>
</dbReference>
<keyword evidence="3" id="KW-1185">Reference proteome</keyword>
<gene>
    <name evidence="2" type="ordered locus">Awo_c31350</name>
</gene>
<name>H6LIX4_ACEWD</name>
<dbReference type="InterPro" id="IPR010359">
    <property type="entry name" value="IrrE_HExxH"/>
</dbReference>
<sequence>MYNTQRMKSIFLHQKYKLSTFPIPIWQIEQVIIDNGYDICVSKKSKLSFILSTTVFVPNFCDSQARFCLSHELGHILCNHYDVYHVDKYTKSKYESQANAFAFYFLMPPESFEINAKSFNIYELAELYGVPFEAVKNRFKLISEVNN</sequence>
<dbReference type="eggNOG" id="COG2856">
    <property type="taxonomic scope" value="Bacteria"/>
</dbReference>
<organism evidence="2 3">
    <name type="scientific">Acetobacterium woodii (strain ATCC 29683 / DSM 1030 / JCM 2381 / KCTC 1655 / WB1)</name>
    <dbReference type="NCBI Taxonomy" id="931626"/>
    <lineage>
        <taxon>Bacteria</taxon>
        <taxon>Bacillati</taxon>
        <taxon>Bacillota</taxon>
        <taxon>Clostridia</taxon>
        <taxon>Eubacteriales</taxon>
        <taxon>Eubacteriaceae</taxon>
        <taxon>Acetobacterium</taxon>
    </lineage>
</organism>
<evidence type="ECO:0000259" key="1">
    <source>
        <dbReference type="Pfam" id="PF06114"/>
    </source>
</evidence>
<dbReference type="Pfam" id="PF06114">
    <property type="entry name" value="Peptidase_M78"/>
    <property type="match status" value="1"/>
</dbReference>
<feature type="domain" description="IrrE N-terminal-like" evidence="1">
    <location>
        <begin position="63"/>
        <end position="139"/>
    </location>
</feature>
<dbReference type="OrthoDB" id="1778196at2"/>
<evidence type="ECO:0000313" key="2">
    <source>
        <dbReference type="EMBL" id="AFA49863.1"/>
    </source>
</evidence>